<dbReference type="Pfam" id="PF05701">
    <property type="entry name" value="WEMBL"/>
    <property type="match status" value="1"/>
</dbReference>
<dbReference type="InterPro" id="IPR008545">
    <property type="entry name" value="Web"/>
</dbReference>
<dbReference type="PANTHER" id="PTHR32054:SF48">
    <property type="entry name" value="WEB FAMILY PROTEIN"/>
    <property type="match status" value="1"/>
</dbReference>
<evidence type="ECO:0000313" key="5">
    <source>
        <dbReference type="EMBL" id="KAE8662538.1"/>
    </source>
</evidence>
<feature type="coiled-coil region" evidence="3">
    <location>
        <begin position="379"/>
        <end position="409"/>
    </location>
</feature>
<gene>
    <name evidence="5" type="ORF">F3Y22_tig00113302pilonHSYRG00010</name>
</gene>
<dbReference type="GO" id="GO:0009904">
    <property type="term" value="P:chloroplast accumulation movement"/>
    <property type="evidence" value="ECO:0007669"/>
    <property type="project" value="TreeGrafter"/>
</dbReference>
<evidence type="ECO:0000256" key="1">
    <source>
        <dbReference type="ARBA" id="ARBA00005485"/>
    </source>
</evidence>
<name>A0A6A2WQ08_HIBSY</name>
<dbReference type="Proteomes" id="UP000436088">
    <property type="component" value="Unassembled WGS sequence"/>
</dbReference>
<feature type="region of interest" description="Disordered" evidence="4">
    <location>
        <begin position="437"/>
        <end position="496"/>
    </location>
</feature>
<keyword evidence="6" id="KW-1185">Reference proteome</keyword>
<keyword evidence="2 3" id="KW-0175">Coiled coil</keyword>
<evidence type="ECO:0000256" key="4">
    <source>
        <dbReference type="SAM" id="MobiDB-lite"/>
    </source>
</evidence>
<reference evidence="5" key="1">
    <citation type="submission" date="2019-09" db="EMBL/GenBank/DDBJ databases">
        <title>Draft genome information of white flower Hibiscus syriacus.</title>
        <authorList>
            <person name="Kim Y.-M."/>
        </authorList>
    </citation>
    <scope>NUCLEOTIDE SEQUENCE [LARGE SCALE GENOMIC DNA]</scope>
    <source>
        <strain evidence="5">YM2019G1</strain>
    </source>
</reference>
<sequence length="562" mass="63643">MGCKPKIIIHSKWLFQFTPRSSNGAAHLMVADSSSGMEEILDRRCPEDGASSCRSEPQNSPLEGFPGTPKIQEVRPESGSKNFGFCTDLCHVPAGDLNPGIRRVSLRAEIDTSPPFGSVREAVTRFGGSGPWVPLYKFDAAYNGIEEFDLKKVEEQAAELEKDLIVKELETLDVLEELGSTKKIVEELKRQLQHEAMKCMNGTSPDSDTVKETNEEHCEHSRFRSSNPGSISSPESILMELKKAKLNLGKTINDLGAIQASVECLNRKMKKEKSLLERTREKLTYKFAGLALKPSNGNFEQSSNISSGTCHNNAKPEQFKQMVDPTRSEVPKPMSMPANEHRKPCIRTAEMRWIAAKKMEEASRAAKALAVIEMKLSILRKLEKASEEVKHSKEALEDALNRVETANRMQFDAKEALRRWIPDQKQRKHVVHNATKIDNFPLPHPHQHQKITRSPLHDLNERNPKTDDEQNPVSRPPVSMEDILSRKQVPTKGPTERQKVALSQMLHELREDQHHHHLAFSPKPDQKDEQKQYLSQRRKFGFIHISLLQKQNKKKPIALNTV</sequence>
<feature type="region of interest" description="Disordered" evidence="4">
    <location>
        <begin position="45"/>
        <end position="67"/>
    </location>
</feature>
<dbReference type="GO" id="GO:0005829">
    <property type="term" value="C:cytosol"/>
    <property type="evidence" value="ECO:0007669"/>
    <property type="project" value="TreeGrafter"/>
</dbReference>
<dbReference type="PANTHER" id="PTHR32054">
    <property type="entry name" value="HEAVY CHAIN, PUTATIVE, EXPRESSED-RELATED-RELATED"/>
    <property type="match status" value="1"/>
</dbReference>
<feature type="compositionally biased region" description="Basic and acidic residues" evidence="4">
    <location>
        <begin position="455"/>
        <end position="468"/>
    </location>
</feature>
<comment type="similarity">
    <text evidence="1">Belongs to the WEB family.</text>
</comment>
<feature type="coiled-coil region" evidence="3">
    <location>
        <begin position="143"/>
        <end position="195"/>
    </location>
</feature>
<evidence type="ECO:0000256" key="2">
    <source>
        <dbReference type="ARBA" id="ARBA00023054"/>
    </source>
</evidence>
<protein>
    <submittedName>
        <fullName evidence="5">LOB domain-containing protein 15-like</fullName>
    </submittedName>
</protein>
<evidence type="ECO:0000313" key="6">
    <source>
        <dbReference type="Proteomes" id="UP000436088"/>
    </source>
</evidence>
<dbReference type="GO" id="GO:0009903">
    <property type="term" value="P:chloroplast avoidance movement"/>
    <property type="evidence" value="ECO:0007669"/>
    <property type="project" value="TreeGrafter"/>
</dbReference>
<evidence type="ECO:0000256" key="3">
    <source>
        <dbReference type="SAM" id="Coils"/>
    </source>
</evidence>
<comment type="caution">
    <text evidence="5">The sequence shown here is derived from an EMBL/GenBank/DDBJ whole genome shotgun (WGS) entry which is preliminary data.</text>
</comment>
<accession>A0A6A2WQ08</accession>
<dbReference type="EMBL" id="VEPZ02001703">
    <property type="protein sequence ID" value="KAE8662538.1"/>
    <property type="molecule type" value="Genomic_DNA"/>
</dbReference>
<dbReference type="AlphaFoldDB" id="A0A6A2WQ08"/>
<feature type="compositionally biased region" description="Polar residues" evidence="4">
    <location>
        <begin position="52"/>
        <end position="61"/>
    </location>
</feature>
<organism evidence="5 6">
    <name type="scientific">Hibiscus syriacus</name>
    <name type="common">Rose of Sharon</name>
    <dbReference type="NCBI Taxonomy" id="106335"/>
    <lineage>
        <taxon>Eukaryota</taxon>
        <taxon>Viridiplantae</taxon>
        <taxon>Streptophyta</taxon>
        <taxon>Embryophyta</taxon>
        <taxon>Tracheophyta</taxon>
        <taxon>Spermatophyta</taxon>
        <taxon>Magnoliopsida</taxon>
        <taxon>eudicotyledons</taxon>
        <taxon>Gunneridae</taxon>
        <taxon>Pentapetalae</taxon>
        <taxon>rosids</taxon>
        <taxon>malvids</taxon>
        <taxon>Malvales</taxon>
        <taxon>Malvaceae</taxon>
        <taxon>Malvoideae</taxon>
        <taxon>Hibiscus</taxon>
    </lineage>
</organism>
<proteinExistence type="inferred from homology"/>